<name>A0ABS5BSJ1_9BACT</name>
<gene>
    <name evidence="2" type="ORF">J8F10_15640</name>
</gene>
<comment type="caution">
    <text evidence="2">The sequence shown here is derived from an EMBL/GenBank/DDBJ whole genome shotgun (WGS) entry which is preliminary data.</text>
</comment>
<protein>
    <submittedName>
        <fullName evidence="2">Uncharacterized protein</fullName>
    </submittedName>
</protein>
<organism evidence="2 3">
    <name type="scientific">Gemmata palustris</name>
    <dbReference type="NCBI Taxonomy" id="2822762"/>
    <lineage>
        <taxon>Bacteria</taxon>
        <taxon>Pseudomonadati</taxon>
        <taxon>Planctomycetota</taxon>
        <taxon>Planctomycetia</taxon>
        <taxon>Gemmatales</taxon>
        <taxon>Gemmataceae</taxon>
        <taxon>Gemmata</taxon>
    </lineage>
</organism>
<keyword evidence="3" id="KW-1185">Reference proteome</keyword>
<evidence type="ECO:0000313" key="3">
    <source>
        <dbReference type="Proteomes" id="UP000676565"/>
    </source>
</evidence>
<feature type="region of interest" description="Disordered" evidence="1">
    <location>
        <begin position="55"/>
        <end position="76"/>
    </location>
</feature>
<reference evidence="2 3" key="1">
    <citation type="submission" date="2021-04" db="EMBL/GenBank/DDBJ databases">
        <authorList>
            <person name="Ivanova A."/>
        </authorList>
    </citation>
    <scope>NUCLEOTIDE SEQUENCE [LARGE SCALE GENOMIC DNA]</scope>
    <source>
        <strain evidence="2 3">G18</strain>
    </source>
</reference>
<evidence type="ECO:0000256" key="1">
    <source>
        <dbReference type="SAM" id="MobiDB-lite"/>
    </source>
</evidence>
<dbReference type="Proteomes" id="UP000676565">
    <property type="component" value="Unassembled WGS sequence"/>
</dbReference>
<dbReference type="RefSeq" id="WP_210655078.1">
    <property type="nucleotide sequence ID" value="NZ_JAGKQQ010000001.1"/>
</dbReference>
<accession>A0ABS5BSJ1</accession>
<proteinExistence type="predicted"/>
<evidence type="ECO:0000313" key="2">
    <source>
        <dbReference type="EMBL" id="MBP3956707.1"/>
    </source>
</evidence>
<dbReference type="EMBL" id="JAGKQQ010000001">
    <property type="protein sequence ID" value="MBP3956707.1"/>
    <property type="molecule type" value="Genomic_DNA"/>
</dbReference>
<sequence>MIKTTVYSSSMSKNTPSLKLADIPLWRLLIHLDDAESRLGSSADSVRILTAEVQRRLQQERPKTARRQSEAIGDHR</sequence>